<gene>
    <name evidence="1" type="ORF">STRAU_7707</name>
</gene>
<proteinExistence type="predicted"/>
<organism evidence="1 2">
    <name type="scientific">Streptomyces aurantiacus JA 4570</name>
    <dbReference type="NCBI Taxonomy" id="1286094"/>
    <lineage>
        <taxon>Bacteria</taxon>
        <taxon>Bacillati</taxon>
        <taxon>Actinomycetota</taxon>
        <taxon>Actinomycetes</taxon>
        <taxon>Kitasatosporales</taxon>
        <taxon>Streptomycetaceae</taxon>
        <taxon>Streptomyces</taxon>
        <taxon>Streptomyces aurantiacus group</taxon>
    </lineage>
</organism>
<dbReference type="OrthoDB" id="4296889at2"/>
<evidence type="ECO:0000313" key="1">
    <source>
        <dbReference type="EMBL" id="EPH39220.1"/>
    </source>
</evidence>
<comment type="caution">
    <text evidence="1">The sequence shown here is derived from an EMBL/GenBank/DDBJ whole genome shotgun (WGS) entry which is preliminary data.</text>
</comment>
<accession>S3ZLS9</accession>
<evidence type="ECO:0000313" key="2">
    <source>
        <dbReference type="Proteomes" id="UP000014629"/>
    </source>
</evidence>
<dbReference type="PATRIC" id="fig|1286094.4.peg.7632"/>
<keyword evidence="2" id="KW-1185">Reference proteome</keyword>
<dbReference type="RefSeq" id="WP_016645813.1">
    <property type="nucleotide sequence ID" value="NZ_AOPZ01000562.1"/>
</dbReference>
<dbReference type="AlphaFoldDB" id="S3ZLS9"/>
<dbReference type="EMBL" id="AOPZ01000562">
    <property type="protein sequence ID" value="EPH39220.1"/>
    <property type="molecule type" value="Genomic_DNA"/>
</dbReference>
<name>S3ZLS9_9ACTN</name>
<sequence length="171" mass="17978">MTVASAVGPPVTAVVTATPEARGVVRVRVAVRGPGATEFVDEHVRVAVPVASAWARLGDVLHAESAAPWHAARLGARHPGALVVAAHHGHVCRLRVGPSGTPLVLRTARLLRGARPEVPWPVWASLAHTFLAAGCRYGGWPRCGWGPGRGRWPPRGRVPAAWPGGSSLARR</sequence>
<reference evidence="1 2" key="1">
    <citation type="submission" date="2013-02" db="EMBL/GenBank/DDBJ databases">
        <title>Draft Genome Sequence of Streptomyces aurantiacus, Which Produces Setomimycin.</title>
        <authorList>
            <person name="Gruening B.A."/>
            <person name="Praeg A."/>
            <person name="Erxleben A."/>
            <person name="Guenther S."/>
            <person name="Mueller M."/>
        </authorList>
    </citation>
    <scope>NUCLEOTIDE SEQUENCE [LARGE SCALE GENOMIC DNA]</scope>
    <source>
        <strain evidence="1 2">JA 4570</strain>
    </source>
</reference>
<protein>
    <submittedName>
        <fullName evidence="1">Uncharacterized protein</fullName>
    </submittedName>
</protein>
<dbReference type="Proteomes" id="UP000014629">
    <property type="component" value="Unassembled WGS sequence"/>
</dbReference>